<dbReference type="SUPFAM" id="SSF55136">
    <property type="entry name" value="Probable bacterial effector-binding domain"/>
    <property type="match status" value="1"/>
</dbReference>
<proteinExistence type="predicted"/>
<dbReference type="AlphaFoldDB" id="X0ZCA1"/>
<feature type="domain" description="AraC effector-binding" evidence="1">
    <location>
        <begin position="6"/>
        <end position="166"/>
    </location>
</feature>
<accession>X0ZCA1</accession>
<dbReference type="EMBL" id="BART01005972">
    <property type="protein sequence ID" value="GAG55847.1"/>
    <property type="molecule type" value="Genomic_DNA"/>
</dbReference>
<name>X0ZCA1_9ZZZZ</name>
<dbReference type="SMART" id="SM00871">
    <property type="entry name" value="AraC_E_bind"/>
    <property type="match status" value="1"/>
</dbReference>
<organism evidence="2">
    <name type="scientific">marine sediment metagenome</name>
    <dbReference type="NCBI Taxonomy" id="412755"/>
    <lineage>
        <taxon>unclassified sequences</taxon>
        <taxon>metagenomes</taxon>
        <taxon>ecological metagenomes</taxon>
    </lineage>
</organism>
<dbReference type="Gene3D" id="3.20.80.10">
    <property type="entry name" value="Regulatory factor, effector binding domain"/>
    <property type="match status" value="1"/>
</dbReference>
<sequence length="168" mass="19514">MMSDKIKVRLKKLDTMRTAFFHSLSNTPEEDAWNRAESWAKEKGLLHMDSSIRIFGRNIYPTENPEPHGYGIYITIPPNTEVESEVPVRSVPGGLYAVAKCNGLEEMSIIWPGLWKWVENSEYQYIGETKGEYGFELGFEEYINWYSTIVDKSESKMLFDLMLQLKEE</sequence>
<dbReference type="InterPro" id="IPR029441">
    <property type="entry name" value="Cass2"/>
</dbReference>
<evidence type="ECO:0000259" key="1">
    <source>
        <dbReference type="SMART" id="SM00871"/>
    </source>
</evidence>
<dbReference type="InterPro" id="IPR011256">
    <property type="entry name" value="Reg_factor_effector_dom_sf"/>
</dbReference>
<reference evidence="2" key="1">
    <citation type="journal article" date="2014" name="Front. Microbiol.">
        <title>High frequency of phylogenetically diverse reductive dehalogenase-homologous genes in deep subseafloor sedimentary metagenomes.</title>
        <authorList>
            <person name="Kawai M."/>
            <person name="Futagami T."/>
            <person name="Toyoda A."/>
            <person name="Takaki Y."/>
            <person name="Nishi S."/>
            <person name="Hori S."/>
            <person name="Arai W."/>
            <person name="Tsubouchi T."/>
            <person name="Morono Y."/>
            <person name="Uchiyama I."/>
            <person name="Ito T."/>
            <person name="Fujiyama A."/>
            <person name="Inagaki F."/>
            <person name="Takami H."/>
        </authorList>
    </citation>
    <scope>NUCLEOTIDE SEQUENCE</scope>
    <source>
        <strain evidence="2">Expedition CK06-06</strain>
    </source>
</reference>
<dbReference type="Pfam" id="PF14526">
    <property type="entry name" value="Cass2"/>
    <property type="match status" value="1"/>
</dbReference>
<protein>
    <recommendedName>
        <fullName evidence="1">AraC effector-binding domain-containing protein</fullName>
    </recommendedName>
</protein>
<dbReference type="InterPro" id="IPR010499">
    <property type="entry name" value="AraC_E-bd"/>
</dbReference>
<evidence type="ECO:0000313" key="2">
    <source>
        <dbReference type="EMBL" id="GAG55847.1"/>
    </source>
</evidence>
<comment type="caution">
    <text evidence="2">The sequence shown here is derived from an EMBL/GenBank/DDBJ whole genome shotgun (WGS) entry which is preliminary data.</text>
</comment>
<gene>
    <name evidence="2" type="ORF">S01H4_13570</name>
</gene>